<comment type="subcellular location">
    <subcellularLocation>
        <location evidence="1">Cell membrane</location>
        <topology evidence="1">Multi-pass membrane protein</topology>
    </subcellularLocation>
</comment>
<protein>
    <submittedName>
        <fullName evidence="9">Uncharacterized protein</fullName>
    </submittedName>
</protein>
<comment type="similarity">
    <text evidence="2">Belongs to the branched chain amino acid transporter family.</text>
</comment>
<dbReference type="EMBL" id="AGEH01000004">
    <property type="protein sequence ID" value="EHO79443.1"/>
    <property type="molecule type" value="Genomic_DNA"/>
</dbReference>
<gene>
    <name evidence="9" type="ORF">HMPREF9942_00130</name>
</gene>
<dbReference type="Pfam" id="PF05525">
    <property type="entry name" value="Branch_AA_trans"/>
    <property type="match status" value="1"/>
</dbReference>
<sequence>MEMYGNLILAICVAGACLTTAIGLVATVGEFFSSITSFKYENIVIFTVIISFL</sequence>
<organism evidence="9 10">
    <name type="scientific">Fusobacterium animalis F0419</name>
    <dbReference type="NCBI Taxonomy" id="999414"/>
    <lineage>
        <taxon>Bacteria</taxon>
        <taxon>Fusobacteriati</taxon>
        <taxon>Fusobacteriota</taxon>
        <taxon>Fusobacteriia</taxon>
        <taxon>Fusobacteriales</taxon>
        <taxon>Fusobacteriaceae</taxon>
        <taxon>Fusobacterium</taxon>
    </lineage>
</organism>
<dbReference type="GO" id="GO:0005886">
    <property type="term" value="C:plasma membrane"/>
    <property type="evidence" value="ECO:0007669"/>
    <property type="project" value="UniProtKB-SubCell"/>
</dbReference>
<evidence type="ECO:0000256" key="3">
    <source>
        <dbReference type="ARBA" id="ARBA00022448"/>
    </source>
</evidence>
<dbReference type="AlphaFoldDB" id="H1HCC9"/>
<keyword evidence="6" id="KW-0029">Amino-acid transport</keyword>
<dbReference type="PANTHER" id="PTHR30588:SF0">
    <property type="entry name" value="BRANCHED-CHAIN AMINO ACID PERMEASE BRNQ"/>
    <property type="match status" value="1"/>
</dbReference>
<evidence type="ECO:0000256" key="8">
    <source>
        <dbReference type="ARBA" id="ARBA00023136"/>
    </source>
</evidence>
<keyword evidence="5" id="KW-0812">Transmembrane</keyword>
<evidence type="ECO:0000256" key="6">
    <source>
        <dbReference type="ARBA" id="ARBA00022970"/>
    </source>
</evidence>
<evidence type="ECO:0000256" key="4">
    <source>
        <dbReference type="ARBA" id="ARBA00022475"/>
    </source>
</evidence>
<evidence type="ECO:0000313" key="10">
    <source>
        <dbReference type="Proteomes" id="UP000004565"/>
    </source>
</evidence>
<dbReference type="InterPro" id="IPR004685">
    <property type="entry name" value="Brnchd-chn_aa_trnsp_Livcs"/>
</dbReference>
<keyword evidence="3" id="KW-0813">Transport</keyword>
<dbReference type="Proteomes" id="UP000004565">
    <property type="component" value="Unassembled WGS sequence"/>
</dbReference>
<dbReference type="PANTHER" id="PTHR30588">
    <property type="entry name" value="BRANCHED-CHAIN AMINO ACID TRANSPORT SYSTEM 2 CARRIER PROTEIN"/>
    <property type="match status" value="1"/>
</dbReference>
<evidence type="ECO:0000256" key="5">
    <source>
        <dbReference type="ARBA" id="ARBA00022692"/>
    </source>
</evidence>
<evidence type="ECO:0000313" key="9">
    <source>
        <dbReference type="EMBL" id="EHO79443.1"/>
    </source>
</evidence>
<dbReference type="GO" id="GO:0005304">
    <property type="term" value="F:L-valine transmembrane transporter activity"/>
    <property type="evidence" value="ECO:0007669"/>
    <property type="project" value="TreeGrafter"/>
</dbReference>
<dbReference type="HOGENOM" id="CLU_203839_0_0_0"/>
<evidence type="ECO:0000256" key="2">
    <source>
        <dbReference type="ARBA" id="ARBA00008540"/>
    </source>
</evidence>
<feature type="non-terminal residue" evidence="9">
    <location>
        <position position="53"/>
    </location>
</feature>
<dbReference type="GO" id="GO:0015818">
    <property type="term" value="P:isoleucine transport"/>
    <property type="evidence" value="ECO:0007669"/>
    <property type="project" value="TreeGrafter"/>
</dbReference>
<keyword evidence="7" id="KW-1133">Transmembrane helix</keyword>
<proteinExistence type="inferred from homology"/>
<evidence type="ECO:0000256" key="7">
    <source>
        <dbReference type="ARBA" id="ARBA00022989"/>
    </source>
</evidence>
<dbReference type="GO" id="GO:0015190">
    <property type="term" value="F:L-leucine transmembrane transporter activity"/>
    <property type="evidence" value="ECO:0007669"/>
    <property type="project" value="TreeGrafter"/>
</dbReference>
<comment type="caution">
    <text evidence="9">The sequence shown here is derived from an EMBL/GenBank/DDBJ whole genome shotgun (WGS) entry which is preliminary data.</text>
</comment>
<keyword evidence="8" id="KW-0472">Membrane</keyword>
<reference evidence="9 10" key="1">
    <citation type="submission" date="2011-12" db="EMBL/GenBank/DDBJ databases">
        <title>The Genome Sequence of Fusobacterium nucleatum subsp. animalis OT 420.</title>
        <authorList>
            <consortium name="The Broad Institute Genome Sequencing Platform"/>
            <person name="Earl A."/>
            <person name="Ward D."/>
            <person name="Feldgarden M."/>
            <person name="Gevers D."/>
            <person name="Izard J."/>
            <person name="Blanton J.M."/>
            <person name="Mathney J."/>
            <person name="Tanner A.C."/>
            <person name="Dewhirst F.E."/>
            <person name="Young S.K."/>
            <person name="Zeng Q."/>
            <person name="Gargeya S."/>
            <person name="Fitzgerald M."/>
            <person name="Haas B."/>
            <person name="Abouelleil A."/>
            <person name="Alvarado L."/>
            <person name="Arachchi H.M."/>
            <person name="Berlin A."/>
            <person name="Chapman S.B."/>
            <person name="Gearin G."/>
            <person name="Goldberg J."/>
            <person name="Griggs A."/>
            <person name="Gujja S."/>
            <person name="Hansen M."/>
            <person name="Heiman D."/>
            <person name="Howarth C."/>
            <person name="Larimer J."/>
            <person name="Lui A."/>
            <person name="MacDonald P.J.P."/>
            <person name="McCowen C."/>
            <person name="Montmayeur A."/>
            <person name="Murphy C."/>
            <person name="Neiman D."/>
            <person name="Pearson M."/>
            <person name="Priest M."/>
            <person name="Roberts A."/>
            <person name="Saif S."/>
            <person name="Shea T."/>
            <person name="Sisk P."/>
            <person name="Stolte C."/>
            <person name="Sykes S."/>
            <person name="Wortman J."/>
            <person name="Nusbaum C."/>
            <person name="Birren B."/>
        </authorList>
    </citation>
    <scope>NUCLEOTIDE SEQUENCE [LARGE SCALE GENOMIC DNA]</scope>
    <source>
        <strain evidence="10">F0419</strain>
    </source>
</reference>
<keyword evidence="4" id="KW-1003">Cell membrane</keyword>
<evidence type="ECO:0000256" key="1">
    <source>
        <dbReference type="ARBA" id="ARBA00004651"/>
    </source>
</evidence>
<accession>H1HCC9</accession>
<dbReference type="GO" id="GO:0015820">
    <property type="term" value="P:L-leucine transport"/>
    <property type="evidence" value="ECO:0007669"/>
    <property type="project" value="TreeGrafter"/>
</dbReference>
<dbReference type="GO" id="GO:0015188">
    <property type="term" value="F:L-isoleucine transmembrane transporter activity"/>
    <property type="evidence" value="ECO:0007669"/>
    <property type="project" value="TreeGrafter"/>
</dbReference>
<name>H1HCC9_9FUSO</name>